<gene>
    <name evidence="1" type="ORF">SAMN05421748_110287</name>
</gene>
<dbReference type="InterPro" id="IPR027417">
    <property type="entry name" value="P-loop_NTPase"/>
</dbReference>
<protein>
    <submittedName>
        <fullName evidence="1">Adenylate kinase</fullName>
    </submittedName>
</protein>
<dbReference type="InterPro" id="IPR052922">
    <property type="entry name" value="Cytidylate_Kinase-2"/>
</dbReference>
<keyword evidence="1" id="KW-0418">Kinase</keyword>
<sequence length="171" mass="20241">MKRILVYGVTGAGKSTLAARIGERLDIPYHSIDDLMWEPGWVEVPDEIQRDRIREVCAADTWVIDAAYQKWAEIVLPRVDLIVGLDMPRHVSYGRLVRRSLTRLVRRTEICNGNRESFRNLFLDRDSLLYFHFRSWGRKRARMRRWQADPDFPETILMRSPREARDWLASL</sequence>
<dbReference type="RefSeq" id="WP_097322349.1">
    <property type="nucleotide sequence ID" value="NZ_OBDY01000010.1"/>
</dbReference>
<proteinExistence type="predicted"/>
<dbReference type="OrthoDB" id="3199600at2"/>
<dbReference type="AlphaFoldDB" id="A0A285IQK3"/>
<evidence type="ECO:0000313" key="2">
    <source>
        <dbReference type="Proteomes" id="UP000219612"/>
    </source>
</evidence>
<dbReference type="SUPFAM" id="SSF52540">
    <property type="entry name" value="P-loop containing nucleoside triphosphate hydrolases"/>
    <property type="match status" value="1"/>
</dbReference>
<dbReference type="PANTHER" id="PTHR37816:SF1">
    <property type="entry name" value="TOXIN"/>
    <property type="match status" value="1"/>
</dbReference>
<name>A0A285IQK3_9ACTN</name>
<dbReference type="Proteomes" id="UP000219612">
    <property type="component" value="Unassembled WGS sequence"/>
</dbReference>
<accession>A0A285IQK3</accession>
<keyword evidence="2" id="KW-1185">Reference proteome</keyword>
<dbReference type="Gene3D" id="3.40.50.300">
    <property type="entry name" value="P-loop containing nucleotide triphosphate hydrolases"/>
    <property type="match status" value="1"/>
</dbReference>
<dbReference type="EMBL" id="OBDY01000010">
    <property type="protein sequence ID" value="SNY50300.1"/>
    <property type="molecule type" value="Genomic_DNA"/>
</dbReference>
<organism evidence="1 2">
    <name type="scientific">Paractinoplanes atraurantiacus</name>
    <dbReference type="NCBI Taxonomy" id="1036182"/>
    <lineage>
        <taxon>Bacteria</taxon>
        <taxon>Bacillati</taxon>
        <taxon>Actinomycetota</taxon>
        <taxon>Actinomycetes</taxon>
        <taxon>Micromonosporales</taxon>
        <taxon>Micromonosporaceae</taxon>
        <taxon>Paractinoplanes</taxon>
    </lineage>
</organism>
<dbReference type="GO" id="GO:0016301">
    <property type="term" value="F:kinase activity"/>
    <property type="evidence" value="ECO:0007669"/>
    <property type="project" value="UniProtKB-KW"/>
</dbReference>
<keyword evidence="1" id="KW-0808">Transferase</keyword>
<dbReference type="PANTHER" id="PTHR37816">
    <property type="entry name" value="YALI0E33011P"/>
    <property type="match status" value="1"/>
</dbReference>
<evidence type="ECO:0000313" key="1">
    <source>
        <dbReference type="EMBL" id="SNY50300.1"/>
    </source>
</evidence>
<reference evidence="1 2" key="1">
    <citation type="submission" date="2017-09" db="EMBL/GenBank/DDBJ databases">
        <authorList>
            <person name="Ehlers B."/>
            <person name="Leendertz F.H."/>
        </authorList>
    </citation>
    <scope>NUCLEOTIDE SEQUENCE [LARGE SCALE GENOMIC DNA]</scope>
    <source>
        <strain evidence="1 2">CGMCC 4.6857</strain>
    </source>
</reference>